<feature type="region of interest" description="Disordered" evidence="1">
    <location>
        <begin position="114"/>
        <end position="211"/>
    </location>
</feature>
<organism evidence="4 5">
    <name type="scientific">Effrenium voratum</name>
    <dbReference type="NCBI Taxonomy" id="2562239"/>
    <lineage>
        <taxon>Eukaryota</taxon>
        <taxon>Sar</taxon>
        <taxon>Alveolata</taxon>
        <taxon>Dinophyceae</taxon>
        <taxon>Suessiales</taxon>
        <taxon>Symbiodiniaceae</taxon>
        <taxon>Effrenium</taxon>
    </lineage>
</organism>
<feature type="compositionally biased region" description="Basic residues" evidence="1">
    <location>
        <begin position="83"/>
        <end position="95"/>
    </location>
</feature>
<feature type="compositionally biased region" description="Basic and acidic residues" evidence="1">
    <location>
        <begin position="702"/>
        <end position="716"/>
    </location>
</feature>
<feature type="region of interest" description="Disordered" evidence="1">
    <location>
        <begin position="24"/>
        <end position="98"/>
    </location>
</feature>
<reference evidence="4" key="1">
    <citation type="submission" date="2023-08" db="EMBL/GenBank/DDBJ databases">
        <authorList>
            <person name="Chen Y."/>
            <person name="Shah S."/>
            <person name="Dougan E. K."/>
            <person name="Thang M."/>
            <person name="Chan C."/>
        </authorList>
    </citation>
    <scope>NUCLEOTIDE SEQUENCE</scope>
</reference>
<keyword evidence="2" id="KW-1133">Transmembrane helix</keyword>
<feature type="chain" id="PRO_5041361496" description="Transmembrane protein" evidence="3">
    <location>
        <begin position="17"/>
        <end position="716"/>
    </location>
</feature>
<evidence type="ECO:0008006" key="6">
    <source>
        <dbReference type="Google" id="ProtNLM"/>
    </source>
</evidence>
<feature type="region of interest" description="Disordered" evidence="1">
    <location>
        <begin position="588"/>
        <end position="634"/>
    </location>
</feature>
<proteinExistence type="predicted"/>
<evidence type="ECO:0000256" key="3">
    <source>
        <dbReference type="SAM" id="SignalP"/>
    </source>
</evidence>
<dbReference type="EMBL" id="CAUJNA010000179">
    <property type="protein sequence ID" value="CAJ1373187.1"/>
    <property type="molecule type" value="Genomic_DNA"/>
</dbReference>
<feature type="compositionally biased region" description="Basic and acidic residues" evidence="1">
    <location>
        <begin position="143"/>
        <end position="155"/>
    </location>
</feature>
<feature type="compositionally biased region" description="Polar residues" evidence="1">
    <location>
        <begin position="591"/>
        <end position="609"/>
    </location>
</feature>
<evidence type="ECO:0000313" key="4">
    <source>
        <dbReference type="EMBL" id="CAJ1373187.1"/>
    </source>
</evidence>
<name>A0AA36MN38_9DINO</name>
<evidence type="ECO:0000313" key="5">
    <source>
        <dbReference type="Proteomes" id="UP001178507"/>
    </source>
</evidence>
<accession>A0AA36MN38</accession>
<feature type="signal peptide" evidence="3">
    <location>
        <begin position="1"/>
        <end position="16"/>
    </location>
</feature>
<keyword evidence="3" id="KW-0732">Signal</keyword>
<evidence type="ECO:0000256" key="1">
    <source>
        <dbReference type="SAM" id="MobiDB-lite"/>
    </source>
</evidence>
<keyword evidence="2" id="KW-0812">Transmembrane</keyword>
<comment type="caution">
    <text evidence="4">The sequence shown here is derived from an EMBL/GenBank/DDBJ whole genome shotgun (WGS) entry which is preliminary data.</text>
</comment>
<feature type="compositionally biased region" description="Acidic residues" evidence="1">
    <location>
        <begin position="156"/>
        <end position="180"/>
    </location>
</feature>
<feature type="region of interest" description="Disordered" evidence="1">
    <location>
        <begin position="686"/>
        <end position="716"/>
    </location>
</feature>
<dbReference type="Proteomes" id="UP001178507">
    <property type="component" value="Unassembled WGS sequence"/>
</dbReference>
<keyword evidence="5" id="KW-1185">Reference proteome</keyword>
<protein>
    <recommendedName>
        <fullName evidence="6">Transmembrane protein</fullName>
    </recommendedName>
</protein>
<feature type="transmembrane region" description="Helical" evidence="2">
    <location>
        <begin position="261"/>
        <end position="279"/>
    </location>
</feature>
<dbReference type="AlphaFoldDB" id="A0AA36MN38"/>
<evidence type="ECO:0000256" key="2">
    <source>
        <dbReference type="SAM" id="Phobius"/>
    </source>
</evidence>
<feature type="compositionally biased region" description="Basic and acidic residues" evidence="1">
    <location>
        <begin position="307"/>
        <end position="323"/>
    </location>
</feature>
<feature type="compositionally biased region" description="Basic and acidic residues" evidence="1">
    <location>
        <begin position="42"/>
        <end position="66"/>
    </location>
</feature>
<gene>
    <name evidence="4" type="ORF">EVOR1521_LOCUS3080</name>
</gene>
<feature type="region of interest" description="Disordered" evidence="1">
    <location>
        <begin position="296"/>
        <end position="323"/>
    </location>
</feature>
<sequence>MRILTLCLLPLIAADALEEVGPGHHRLSAEAPHSHKQVKQSAEAKRKVNAEPKESHAGGTKTETKKAQNGQAKNEAEVTSKGHLTHHGSGGHKHMSQQAASLMEVEVHGPDSPVAFFQEDSEQGPFHKARETRVVSESGEEPELVRREEDAKLSDEPDADNEDDEVEEDLDEDGISESEAEEAKNQVEEDGDDFSLPRGDQREELQGHSDAAAVAELASPSIMRREVDGVQHQLAMEMVAKRWLGIDGDHGSKARTHRRRLVLVCSLLGMALVFMLLAVTKADKVIKSVLSHVSLSTEPTGSELQEPLERKDTEPAAKSKDAPKSLASFVEGLAPCASVRKLSKDDKEEPASGLRRRIEALPVSAAAEVEQLLPSTGGYDVNFSKPMSSRQLLRLEAIIEDSQDAEPLLSPLTRRSCVLYTAHASRKVHGGMPLPVAFASQHVDFTVTLLGTPRVAIRVAGSEVNLFATSECEFAEVLPFPCAPEHWQDFVSVHLSSAGTGSSDNHALENELRAKGTAVEFHECCLVTGATVTLVGELMRSASGELTLQPLSQEQVSWKRTSWEKAGLAEGNDLELLEAKTNVLISDDPTLLSSDTTSRAEGGTQSAKSRGTDDATGEASKAPGPAAHHGWQAQRGWAAGAASCKMGGPACTGGTWSLSIPNGASHATCGCLFAFILMCGSTEQARNAKPGNLSKQVSQVRQDPKRRCWQRDTARQ</sequence>
<keyword evidence="2" id="KW-0472">Membrane</keyword>